<dbReference type="AlphaFoldDB" id="W9AIG2"/>
<evidence type="ECO:0000313" key="4">
    <source>
        <dbReference type="Proteomes" id="UP000028863"/>
    </source>
</evidence>
<evidence type="ECO:0000313" key="3">
    <source>
        <dbReference type="EMBL" id="GAQ19645.1"/>
    </source>
</evidence>
<protein>
    <submittedName>
        <fullName evidence="2 3">Spore germination protein GerPC</fullName>
    </submittedName>
</protein>
<proteinExistence type="predicted"/>
<reference evidence="2 4" key="2">
    <citation type="submission" date="2014-03" db="EMBL/GenBank/DDBJ databases">
        <authorList>
            <person name="Urmite Genomes U."/>
        </authorList>
    </citation>
    <scope>NUCLEOTIDE SEQUENCE [LARGE SCALE GENOMIC DNA]</scope>
    <source>
        <strain evidence="2 4">S1</strain>
    </source>
</reference>
<dbReference type="EMBL" id="CCAX010000001">
    <property type="protein sequence ID" value="CDO02702.1"/>
    <property type="molecule type" value="Genomic_DNA"/>
</dbReference>
<dbReference type="Proteomes" id="UP000028863">
    <property type="component" value="Unassembled WGS sequence"/>
</dbReference>
<dbReference type="STRING" id="171693.BN988_01177"/>
<reference evidence="2 4" key="1">
    <citation type="submission" date="2014-03" db="EMBL/GenBank/DDBJ databases">
        <title>Draft genome sequencing of Oceanobacillus picturae strain S1 isolated from human gut.</title>
        <authorList>
            <person name="Croce O."/>
            <person name="Lagier J.C."/>
            <person name="Raoult D."/>
        </authorList>
    </citation>
    <scope>NUCLEOTIDE SEQUENCE [LARGE SCALE GENOMIC DNA]</scope>
    <source>
        <strain evidence="2 4">S1</strain>
    </source>
</reference>
<dbReference type="Pfam" id="PF10737">
    <property type="entry name" value="GerPC"/>
    <property type="match status" value="1"/>
</dbReference>
<keyword evidence="4" id="KW-1185">Reference proteome</keyword>
<name>W9AIG2_9BACI</name>
<evidence type="ECO:0000313" key="5">
    <source>
        <dbReference type="Proteomes" id="UP000052946"/>
    </source>
</evidence>
<dbReference type="RefSeq" id="WP_036573980.1">
    <property type="nucleotide sequence ID" value="NZ_BBXV01000057.1"/>
</dbReference>
<feature type="coiled-coil region" evidence="1">
    <location>
        <begin position="10"/>
        <end position="59"/>
    </location>
</feature>
<sequence length="189" mass="21967">MNGSDWTTYLNNLSGYVQEQDKRIQELTQKLEQLQSNLNEQKTNRIEKIEYKFDQLKIENLNGTLHIGMSPQDMEDFSMPGQSLPQVTQPFKQQLVSELSNFVEQEGPALIRNLSEEYARKIDKPYQGILLQDIIKQLPSRIAFYEKKAADEKIGSNDSALREYISSHIKEEIHHSLTVYMQSLKEEKT</sequence>
<evidence type="ECO:0000256" key="1">
    <source>
        <dbReference type="SAM" id="Coils"/>
    </source>
</evidence>
<dbReference type="InterPro" id="IPR019673">
    <property type="entry name" value="Spore_germination_GerPC"/>
</dbReference>
<dbReference type="EMBL" id="BBXV01000057">
    <property type="protein sequence ID" value="GAQ19645.1"/>
    <property type="molecule type" value="Genomic_DNA"/>
</dbReference>
<reference evidence="5" key="3">
    <citation type="submission" date="2015-07" db="EMBL/GenBank/DDBJ databases">
        <title>Draft Genome Sequence of Oceanobacillus picturae Heshi-B3 that Was Isolated from Fermented Rice Bran with Aging Salted Mackerel, Which Was Named Heshiko as Traditional Fermented Seafood in Japan.</title>
        <authorList>
            <person name="Akuzawa S."/>
            <person name="Nakagawa J."/>
            <person name="Kanekatsu T."/>
            <person name="Kanesaki Y."/>
            <person name="Suzuki T."/>
        </authorList>
    </citation>
    <scope>NUCLEOTIDE SEQUENCE [LARGE SCALE GENOMIC DNA]</scope>
    <source>
        <strain evidence="5">Heshi-B3</strain>
    </source>
</reference>
<keyword evidence="1" id="KW-0175">Coiled coil</keyword>
<evidence type="ECO:0000313" key="2">
    <source>
        <dbReference type="EMBL" id="CDO02702.1"/>
    </source>
</evidence>
<reference evidence="3 5" key="4">
    <citation type="journal article" date="2016" name="Genome Announc.">
        <title>Draft Genome Sequence of Oceanobacillus picturae Heshi-B3, Isolated from Fermented Rice Bran in a Traditional Japanese Seafood Dish.</title>
        <authorList>
            <person name="Akuzawa S."/>
            <person name="Nagaoka J."/>
            <person name="Kanekatsu M."/>
            <person name="Kanesaki Y."/>
            <person name="Suzuki T."/>
        </authorList>
    </citation>
    <scope>NUCLEOTIDE SEQUENCE [LARGE SCALE GENOMIC DNA]</scope>
    <source>
        <strain evidence="3 5">Heshi-B3</strain>
    </source>
</reference>
<organism evidence="2 4">
    <name type="scientific">Oceanobacillus picturae</name>
    <dbReference type="NCBI Taxonomy" id="171693"/>
    <lineage>
        <taxon>Bacteria</taxon>
        <taxon>Bacillati</taxon>
        <taxon>Bacillota</taxon>
        <taxon>Bacilli</taxon>
        <taxon>Bacillales</taxon>
        <taxon>Bacillaceae</taxon>
        <taxon>Oceanobacillus</taxon>
    </lineage>
</organism>
<dbReference type="eggNOG" id="ENOG50335K6">
    <property type="taxonomic scope" value="Bacteria"/>
</dbReference>
<dbReference type="Proteomes" id="UP000052946">
    <property type="component" value="Unassembled WGS sequence"/>
</dbReference>
<gene>
    <name evidence="2" type="primary">gerPC</name>
    <name evidence="2" type="ORF">BN988_01177</name>
    <name evidence="3" type="ORF">OPHB3_3628</name>
</gene>
<accession>W9AIG2</accession>
<dbReference type="OrthoDB" id="2991331at2"/>
<comment type="caution">
    <text evidence="2">The sequence shown here is derived from an EMBL/GenBank/DDBJ whole genome shotgun (WGS) entry which is preliminary data.</text>
</comment>